<dbReference type="GO" id="GO:1990133">
    <property type="term" value="C:molybdopterin adenylyltransferase complex"/>
    <property type="evidence" value="ECO:0007669"/>
    <property type="project" value="TreeGrafter"/>
</dbReference>
<sequence>MRVNVKFHAFYKDIAGTDHVTFEMPEGSTVLDLLRAIEERFEGFRGKLIDRKVGSRSYILVRRGEWPGMEDALEDGDEFSLFPPLGGG</sequence>
<dbReference type="AlphaFoldDB" id="A0A429G1E1"/>
<dbReference type="Gene3D" id="3.10.20.30">
    <property type="match status" value="1"/>
</dbReference>
<name>A0A429G1E1_9CREN</name>
<dbReference type="InterPro" id="IPR044672">
    <property type="entry name" value="MOCS2A"/>
</dbReference>
<dbReference type="InterPro" id="IPR012675">
    <property type="entry name" value="Beta-grasp_dom_sf"/>
</dbReference>
<proteinExistence type="predicted"/>
<dbReference type="PANTHER" id="PTHR33359">
    <property type="entry name" value="MOLYBDOPTERIN SYNTHASE SULFUR CARRIER SUBUNIT"/>
    <property type="match status" value="1"/>
</dbReference>
<accession>A0A429G1E1</accession>
<dbReference type="Proteomes" id="UP000278149">
    <property type="component" value="Unassembled WGS sequence"/>
</dbReference>
<comment type="caution">
    <text evidence="2">The sequence shown here is derived from an EMBL/GenBank/DDBJ whole genome shotgun (WGS) entry which is preliminary data.</text>
</comment>
<dbReference type="NCBIfam" id="TIGR01687">
    <property type="entry name" value="moaD_arch"/>
    <property type="match status" value="1"/>
</dbReference>
<evidence type="ECO:0000313" key="2">
    <source>
        <dbReference type="EMBL" id="RSN67652.1"/>
    </source>
</evidence>
<dbReference type="InterPro" id="IPR003749">
    <property type="entry name" value="ThiS/MoaD-like"/>
</dbReference>
<dbReference type="CDD" id="cd17040">
    <property type="entry name" value="Ubl_MoaD_like"/>
    <property type="match status" value="1"/>
</dbReference>
<dbReference type="InterPro" id="IPR010038">
    <property type="entry name" value="MoaD_arc-typ"/>
</dbReference>
<dbReference type="PANTHER" id="PTHR33359:SF1">
    <property type="entry name" value="MOLYBDOPTERIN SYNTHASE SULFUR CARRIER SUBUNIT"/>
    <property type="match status" value="1"/>
</dbReference>
<reference evidence="2 3" key="1">
    <citation type="submission" date="2018-10" db="EMBL/GenBank/DDBJ databases">
        <title>Co-occurring genomic capacity for anaerobic methane metabolism and dissimilatory sulfite reduction discovered in the Korarchaeota.</title>
        <authorList>
            <person name="Mckay L.J."/>
            <person name="Dlakic M."/>
            <person name="Fields M.W."/>
            <person name="Delmont T.O."/>
            <person name="Eren A.M."/>
            <person name="Jay Z.J."/>
            <person name="Klingelsmith K.B."/>
            <person name="Rusch D.B."/>
            <person name="Inskeep W.P."/>
        </authorList>
    </citation>
    <scope>NUCLEOTIDE SEQUENCE [LARGE SCALE GENOMIC DNA]</scope>
    <source>
        <strain evidence="2 3">WS</strain>
    </source>
</reference>
<dbReference type="GO" id="GO:0000166">
    <property type="term" value="F:nucleotide binding"/>
    <property type="evidence" value="ECO:0007669"/>
    <property type="project" value="UniProtKB-KW"/>
</dbReference>
<dbReference type="RefSeq" id="WP_125742479.1">
    <property type="nucleotide sequence ID" value="NZ_RCOR01000042.1"/>
</dbReference>
<organism evidence="2 3">
    <name type="scientific">Candidatus Korarchaeum cryptofilum</name>
    <dbReference type="NCBI Taxonomy" id="498846"/>
    <lineage>
        <taxon>Archaea</taxon>
        <taxon>Thermoproteota</taxon>
        <taxon>Candidatus Korarchaeia</taxon>
        <taxon>Candidatus Korarchaeales</taxon>
        <taxon>Candidatus Korarchaeaceae</taxon>
        <taxon>Candidatus Korarchaeum</taxon>
    </lineage>
</organism>
<dbReference type="Pfam" id="PF02597">
    <property type="entry name" value="ThiS"/>
    <property type="match status" value="1"/>
</dbReference>
<gene>
    <name evidence="2" type="ORF">D9Q81_07590</name>
</gene>
<keyword evidence="1" id="KW-0547">Nucleotide-binding</keyword>
<evidence type="ECO:0000256" key="1">
    <source>
        <dbReference type="ARBA" id="ARBA00022741"/>
    </source>
</evidence>
<evidence type="ECO:0000313" key="3">
    <source>
        <dbReference type="Proteomes" id="UP000278149"/>
    </source>
</evidence>
<dbReference type="SUPFAM" id="SSF54285">
    <property type="entry name" value="MoaD/ThiS"/>
    <property type="match status" value="1"/>
</dbReference>
<dbReference type="GO" id="GO:0006777">
    <property type="term" value="P:Mo-molybdopterin cofactor biosynthetic process"/>
    <property type="evidence" value="ECO:0007669"/>
    <property type="project" value="InterPro"/>
</dbReference>
<dbReference type="InterPro" id="IPR016155">
    <property type="entry name" value="Mopterin_synth/thiamin_S_b"/>
</dbReference>
<dbReference type="EMBL" id="RCOR01000042">
    <property type="protein sequence ID" value="RSN67652.1"/>
    <property type="molecule type" value="Genomic_DNA"/>
</dbReference>
<protein>
    <submittedName>
        <fullName evidence="2">MoaD/ThiS family protein</fullName>
    </submittedName>
</protein>